<dbReference type="GeneID" id="73043786"/>
<dbReference type="SUPFAM" id="SSF55811">
    <property type="entry name" value="Nudix"/>
    <property type="match status" value="1"/>
</dbReference>
<organism evidence="4 5">
    <name type="scientific">Halorussus aquaticus</name>
    <dbReference type="NCBI Taxonomy" id="2953748"/>
    <lineage>
        <taxon>Archaea</taxon>
        <taxon>Methanobacteriati</taxon>
        <taxon>Methanobacteriota</taxon>
        <taxon>Stenosarchaea group</taxon>
        <taxon>Halobacteria</taxon>
        <taxon>Halobacteriales</taxon>
        <taxon>Haladaptataceae</taxon>
        <taxon>Halorussus</taxon>
    </lineage>
</organism>
<reference evidence="4 5" key="1">
    <citation type="journal article" date="2019" name="Int. J. Syst. Evol. Microbiol.">
        <title>The Global Catalogue of Microorganisms (GCM) 10K type strain sequencing project: providing services to taxonomists for standard genome sequencing and annotation.</title>
        <authorList>
            <consortium name="The Broad Institute Genomics Platform"/>
            <consortium name="The Broad Institute Genome Sequencing Center for Infectious Disease"/>
            <person name="Wu L."/>
            <person name="Ma J."/>
        </authorList>
    </citation>
    <scope>NUCLEOTIDE SEQUENCE [LARGE SCALE GENOMIC DNA]</scope>
    <source>
        <strain evidence="4 5">XZYJ18</strain>
    </source>
</reference>
<dbReference type="InterPro" id="IPR015797">
    <property type="entry name" value="NUDIX_hydrolase-like_dom_sf"/>
</dbReference>
<dbReference type="GO" id="GO:0016787">
    <property type="term" value="F:hydrolase activity"/>
    <property type="evidence" value="ECO:0007669"/>
    <property type="project" value="UniProtKB-KW"/>
</dbReference>
<dbReference type="InterPro" id="IPR000086">
    <property type="entry name" value="NUDIX_hydrolase_dom"/>
</dbReference>
<proteinExistence type="predicted"/>
<sequence length="164" mass="18858">MTERAIRVVAVGVVRRARHTGRATGGREATEQETDGETPEELLVERHRDPESDETFYRPLGGGVEFGERGEEALRREFREELGVELAGVFPVETYEDVFTFDGEIRHEVWRVYETDIVEDWPYEREEFTAREPDTGEEIECVWKSVADFEDGDTLYPEALPSAL</sequence>
<feature type="compositionally biased region" description="Acidic residues" evidence="2">
    <location>
        <begin position="31"/>
        <end position="41"/>
    </location>
</feature>
<dbReference type="PROSITE" id="PS51462">
    <property type="entry name" value="NUDIX"/>
    <property type="match status" value="1"/>
</dbReference>
<feature type="region of interest" description="Disordered" evidence="2">
    <location>
        <begin position="19"/>
        <end position="41"/>
    </location>
</feature>
<dbReference type="RefSeq" id="WP_254268844.1">
    <property type="nucleotide sequence ID" value="NZ_CP100400.1"/>
</dbReference>
<dbReference type="Pfam" id="PF00293">
    <property type="entry name" value="NUDIX"/>
    <property type="match status" value="1"/>
</dbReference>
<keyword evidence="1" id="KW-0378">Hydrolase</keyword>
<evidence type="ECO:0000256" key="1">
    <source>
        <dbReference type="ARBA" id="ARBA00022801"/>
    </source>
</evidence>
<evidence type="ECO:0000259" key="3">
    <source>
        <dbReference type="PROSITE" id="PS51462"/>
    </source>
</evidence>
<dbReference type="Proteomes" id="UP001595945">
    <property type="component" value="Unassembled WGS sequence"/>
</dbReference>
<feature type="domain" description="Nudix hydrolase" evidence="3">
    <location>
        <begin position="4"/>
        <end position="164"/>
    </location>
</feature>
<evidence type="ECO:0000313" key="5">
    <source>
        <dbReference type="Proteomes" id="UP001595945"/>
    </source>
</evidence>
<accession>A0ABD5Q4N3</accession>
<dbReference type="InterPro" id="IPR020084">
    <property type="entry name" value="NUDIX_hydrolase_CS"/>
</dbReference>
<protein>
    <submittedName>
        <fullName evidence="4">NUDIX domain-containing protein</fullName>
    </submittedName>
</protein>
<dbReference type="PROSITE" id="PS00893">
    <property type="entry name" value="NUDIX_BOX"/>
    <property type="match status" value="1"/>
</dbReference>
<evidence type="ECO:0000313" key="4">
    <source>
        <dbReference type="EMBL" id="MFC4825496.1"/>
    </source>
</evidence>
<evidence type="ECO:0000256" key="2">
    <source>
        <dbReference type="SAM" id="MobiDB-lite"/>
    </source>
</evidence>
<gene>
    <name evidence="4" type="ORF">ACFO9K_14640</name>
</gene>
<comment type="caution">
    <text evidence="4">The sequence shown here is derived from an EMBL/GenBank/DDBJ whole genome shotgun (WGS) entry which is preliminary data.</text>
</comment>
<dbReference type="AlphaFoldDB" id="A0ABD5Q4N3"/>
<dbReference type="EMBL" id="JBHSHT010000002">
    <property type="protein sequence ID" value="MFC4825496.1"/>
    <property type="molecule type" value="Genomic_DNA"/>
</dbReference>
<keyword evidence="5" id="KW-1185">Reference proteome</keyword>
<name>A0ABD5Q4N3_9EURY</name>
<dbReference type="Gene3D" id="3.90.79.10">
    <property type="entry name" value="Nucleoside Triphosphate Pyrophosphohydrolase"/>
    <property type="match status" value="1"/>
</dbReference>